<keyword evidence="4" id="KW-0678">Repressor</keyword>
<evidence type="ECO:0000256" key="7">
    <source>
        <dbReference type="ARBA" id="ARBA00023004"/>
    </source>
</evidence>
<name>A0ABY1LI55_9MICO</name>
<evidence type="ECO:0000313" key="12">
    <source>
        <dbReference type="Proteomes" id="UP000190827"/>
    </source>
</evidence>
<keyword evidence="8" id="KW-0805">Transcription regulation</keyword>
<keyword evidence="6" id="KW-0862">Zinc</keyword>
<evidence type="ECO:0000256" key="6">
    <source>
        <dbReference type="ARBA" id="ARBA00022833"/>
    </source>
</evidence>
<organism evidence="11 12">
    <name type="scientific">Plantibacter cousiniae</name>
    <name type="common">nom. nud.</name>
    <dbReference type="NCBI Taxonomy" id="199709"/>
    <lineage>
        <taxon>Bacteria</taxon>
        <taxon>Bacillati</taxon>
        <taxon>Actinomycetota</taxon>
        <taxon>Actinomycetes</taxon>
        <taxon>Micrococcales</taxon>
        <taxon>Microbacteriaceae</taxon>
        <taxon>Plantibacter</taxon>
    </lineage>
</organism>
<evidence type="ECO:0000256" key="4">
    <source>
        <dbReference type="ARBA" id="ARBA00022491"/>
    </source>
</evidence>
<comment type="caution">
    <text evidence="11">The sequence shown here is derived from an EMBL/GenBank/DDBJ whole genome shotgun (WGS) entry which is preliminary data.</text>
</comment>
<keyword evidence="9" id="KW-0238">DNA-binding</keyword>
<protein>
    <submittedName>
        <fullName evidence="11">Fur family transcriptional regulator, ferric uptake regulator</fullName>
    </submittedName>
</protein>
<dbReference type="InterPro" id="IPR043135">
    <property type="entry name" value="Fur_C"/>
</dbReference>
<gene>
    <name evidence="11" type="ORF">SAMN06295973_0167</name>
</gene>
<evidence type="ECO:0000256" key="3">
    <source>
        <dbReference type="ARBA" id="ARBA00022490"/>
    </source>
</evidence>
<evidence type="ECO:0000256" key="1">
    <source>
        <dbReference type="ARBA" id="ARBA00004496"/>
    </source>
</evidence>
<dbReference type="InterPro" id="IPR036388">
    <property type="entry name" value="WH-like_DNA-bd_sf"/>
</dbReference>
<reference evidence="11 12" key="1">
    <citation type="submission" date="2017-02" db="EMBL/GenBank/DDBJ databases">
        <authorList>
            <person name="Varghese N."/>
            <person name="Submissions S."/>
        </authorList>
    </citation>
    <scope>NUCLEOTIDE SEQUENCE [LARGE SCALE GENOMIC DNA]</scope>
    <source>
        <strain evidence="11 12">VKM Ac-1787</strain>
    </source>
</reference>
<keyword evidence="7" id="KW-0408">Iron</keyword>
<evidence type="ECO:0000256" key="5">
    <source>
        <dbReference type="ARBA" id="ARBA00022723"/>
    </source>
</evidence>
<keyword evidence="12" id="KW-1185">Reference proteome</keyword>
<dbReference type="Proteomes" id="UP000190827">
    <property type="component" value="Unassembled WGS sequence"/>
</dbReference>
<evidence type="ECO:0000313" key="11">
    <source>
        <dbReference type="EMBL" id="SKC36621.1"/>
    </source>
</evidence>
<evidence type="ECO:0000256" key="10">
    <source>
        <dbReference type="ARBA" id="ARBA00023163"/>
    </source>
</evidence>
<dbReference type="SUPFAM" id="SSF46785">
    <property type="entry name" value="Winged helix' DNA-binding domain"/>
    <property type="match status" value="1"/>
</dbReference>
<evidence type="ECO:0000256" key="2">
    <source>
        <dbReference type="ARBA" id="ARBA00007957"/>
    </source>
</evidence>
<evidence type="ECO:0000256" key="9">
    <source>
        <dbReference type="ARBA" id="ARBA00023125"/>
    </source>
</evidence>
<accession>A0ABY1LI55</accession>
<comment type="subcellular location">
    <subcellularLocation>
        <location evidence="1">Cytoplasm</location>
    </subcellularLocation>
</comment>
<dbReference type="RefSeq" id="WP_208612301.1">
    <property type="nucleotide sequence ID" value="NZ_FUZO01000001.1"/>
</dbReference>
<keyword evidence="5" id="KW-0479">Metal-binding</keyword>
<proteinExistence type="inferred from homology"/>
<comment type="similarity">
    <text evidence="2">Belongs to the Fur family.</text>
</comment>
<sequence length="148" mass="15713">MNGSEVESAAFDFNTKIRAAGLRVTTGRLAVLEILARTPHADVEQVVASLKPRAPQTSPQAVYSVLNAFVAAGLVRRIEPDGHPGRYELRVDDNHHHLVCSSCGAVVDVDCTQGAAPCMHPDDTAGYVIDTAEITFWGVCPACQADAA</sequence>
<keyword evidence="10" id="KW-0804">Transcription</keyword>
<evidence type="ECO:0000256" key="8">
    <source>
        <dbReference type="ARBA" id="ARBA00023015"/>
    </source>
</evidence>
<dbReference type="CDD" id="cd07153">
    <property type="entry name" value="Fur_like"/>
    <property type="match status" value="1"/>
</dbReference>
<dbReference type="Gene3D" id="3.30.1490.190">
    <property type="match status" value="1"/>
</dbReference>
<dbReference type="PANTHER" id="PTHR33202">
    <property type="entry name" value="ZINC UPTAKE REGULATION PROTEIN"/>
    <property type="match status" value="1"/>
</dbReference>
<dbReference type="EMBL" id="FUZO01000001">
    <property type="protein sequence ID" value="SKC36621.1"/>
    <property type="molecule type" value="Genomic_DNA"/>
</dbReference>
<dbReference type="Pfam" id="PF01475">
    <property type="entry name" value="FUR"/>
    <property type="match status" value="1"/>
</dbReference>
<dbReference type="InterPro" id="IPR002481">
    <property type="entry name" value="FUR"/>
</dbReference>
<keyword evidence="3" id="KW-0963">Cytoplasm</keyword>
<dbReference type="PANTHER" id="PTHR33202:SF18">
    <property type="entry name" value="TRANSCRIPTIONAL REGULATOR FURA"/>
    <property type="match status" value="1"/>
</dbReference>
<dbReference type="InterPro" id="IPR036390">
    <property type="entry name" value="WH_DNA-bd_sf"/>
</dbReference>
<dbReference type="Gene3D" id="1.10.10.10">
    <property type="entry name" value="Winged helix-like DNA-binding domain superfamily/Winged helix DNA-binding domain"/>
    <property type="match status" value="1"/>
</dbReference>